<name>A0A850PJ83_9MYCO</name>
<dbReference type="Pfam" id="PF12680">
    <property type="entry name" value="SnoaL_2"/>
    <property type="match status" value="1"/>
</dbReference>
<protein>
    <recommendedName>
        <fullName evidence="1">SnoaL-like domain-containing protein</fullName>
    </recommendedName>
</protein>
<dbReference type="SUPFAM" id="SSF54427">
    <property type="entry name" value="NTF2-like"/>
    <property type="match status" value="1"/>
</dbReference>
<dbReference type="InterPro" id="IPR032710">
    <property type="entry name" value="NTF2-like_dom_sf"/>
</dbReference>
<organism evidence="2 3">
    <name type="scientific">Mycolicibacterium hippocampi</name>
    <dbReference type="NCBI Taxonomy" id="659824"/>
    <lineage>
        <taxon>Bacteria</taxon>
        <taxon>Bacillati</taxon>
        <taxon>Actinomycetota</taxon>
        <taxon>Actinomycetes</taxon>
        <taxon>Mycobacteriales</taxon>
        <taxon>Mycobacteriaceae</taxon>
        <taxon>Mycolicibacterium</taxon>
    </lineage>
</organism>
<accession>A0A850PJ83</accession>
<evidence type="ECO:0000313" key="2">
    <source>
        <dbReference type="EMBL" id="NVN50282.1"/>
    </source>
</evidence>
<proteinExistence type="predicted"/>
<evidence type="ECO:0000259" key="1">
    <source>
        <dbReference type="Pfam" id="PF12680"/>
    </source>
</evidence>
<reference evidence="2 3" key="1">
    <citation type="submission" date="2020-05" db="EMBL/GenBank/DDBJ databases">
        <title>Draft genome sequence of Mycobacterium hippocampi DL, isolated from European seabass, Dicentrarchus labrax, reared in fish farms.</title>
        <authorList>
            <person name="Stathopoulou P."/>
            <person name="Asimakis E."/>
            <person name="Tzokas K."/>
            <person name="Batargias C."/>
            <person name="Tsiamis G."/>
        </authorList>
    </citation>
    <scope>NUCLEOTIDE SEQUENCE [LARGE SCALE GENOMIC DNA]</scope>
    <source>
        <strain evidence="2 3">DL</strain>
    </source>
</reference>
<sequence length="152" mass="17280">MSTDNERRDHADRVIDDLLDSLRRRDMRAFADQWAPDGVMEFPFAPPGYPVLRSRDEVWEYVKDYNASIRLDEITEHRRLHTLDPGTVILEFTADGAALRTGTDYHMDYIAVITIGPDGIEHYRDYWNSLAAAIAMGGAESLMAGFTQDQNA</sequence>
<dbReference type="RefSeq" id="WP_178358649.1">
    <property type="nucleotide sequence ID" value="NZ_JABFYL010000023.1"/>
</dbReference>
<gene>
    <name evidence="2" type="ORF">HLY00_1449</name>
</gene>
<dbReference type="InterPro" id="IPR037401">
    <property type="entry name" value="SnoaL-like"/>
</dbReference>
<dbReference type="AlphaFoldDB" id="A0A850PJ83"/>
<comment type="caution">
    <text evidence="2">The sequence shown here is derived from an EMBL/GenBank/DDBJ whole genome shotgun (WGS) entry which is preliminary data.</text>
</comment>
<keyword evidence="3" id="KW-1185">Reference proteome</keyword>
<feature type="domain" description="SnoaL-like" evidence="1">
    <location>
        <begin position="17"/>
        <end position="119"/>
    </location>
</feature>
<dbReference type="Gene3D" id="3.10.450.50">
    <property type="match status" value="1"/>
</dbReference>
<evidence type="ECO:0000313" key="3">
    <source>
        <dbReference type="Proteomes" id="UP000570517"/>
    </source>
</evidence>
<dbReference type="Proteomes" id="UP000570517">
    <property type="component" value="Unassembled WGS sequence"/>
</dbReference>
<dbReference type="EMBL" id="JABFYL010000023">
    <property type="protein sequence ID" value="NVN50282.1"/>
    <property type="molecule type" value="Genomic_DNA"/>
</dbReference>